<dbReference type="Gene3D" id="1.10.357.10">
    <property type="entry name" value="Tetracycline Repressor, domain 2"/>
    <property type="match status" value="1"/>
</dbReference>
<dbReference type="AlphaFoldDB" id="A0A7W4UZ58"/>
<dbReference type="Proteomes" id="UP000538196">
    <property type="component" value="Unassembled WGS sequence"/>
</dbReference>
<dbReference type="SUPFAM" id="SSF46689">
    <property type="entry name" value="Homeodomain-like"/>
    <property type="match status" value="1"/>
</dbReference>
<keyword evidence="1 2" id="KW-0238">DNA-binding</keyword>
<keyword evidence="5" id="KW-1185">Reference proteome</keyword>
<gene>
    <name evidence="4" type="ORF">FHX33_003696</name>
</gene>
<dbReference type="GO" id="GO:0000976">
    <property type="term" value="F:transcription cis-regulatory region binding"/>
    <property type="evidence" value="ECO:0007669"/>
    <property type="project" value="TreeGrafter"/>
</dbReference>
<proteinExistence type="predicted"/>
<dbReference type="InterPro" id="IPR050109">
    <property type="entry name" value="HTH-type_TetR-like_transc_reg"/>
</dbReference>
<comment type="caution">
    <text evidence="4">The sequence shown here is derived from an EMBL/GenBank/DDBJ whole genome shotgun (WGS) entry which is preliminary data.</text>
</comment>
<accession>A0A7W4UZ58</accession>
<reference evidence="4 5" key="1">
    <citation type="submission" date="2020-08" db="EMBL/GenBank/DDBJ databases">
        <title>Sequencing the genomes of 1000 actinobacteria strains.</title>
        <authorList>
            <person name="Klenk H.-P."/>
        </authorList>
    </citation>
    <scope>NUCLEOTIDE SEQUENCE [LARGE SCALE GENOMIC DNA]</scope>
    <source>
        <strain evidence="4 5">DSM 20146</strain>
    </source>
</reference>
<protein>
    <submittedName>
        <fullName evidence="4">AcrR family transcriptional regulator</fullName>
    </submittedName>
</protein>
<evidence type="ECO:0000256" key="2">
    <source>
        <dbReference type="PROSITE-ProRule" id="PRU00335"/>
    </source>
</evidence>
<dbReference type="InterPro" id="IPR001647">
    <property type="entry name" value="HTH_TetR"/>
</dbReference>
<dbReference type="PANTHER" id="PTHR30055">
    <property type="entry name" value="HTH-TYPE TRANSCRIPTIONAL REGULATOR RUTR"/>
    <property type="match status" value="1"/>
</dbReference>
<dbReference type="PROSITE" id="PS50977">
    <property type="entry name" value="HTH_TETR_2"/>
    <property type="match status" value="1"/>
</dbReference>
<dbReference type="EMBL" id="JACHVP010000005">
    <property type="protein sequence ID" value="MBB2968914.1"/>
    <property type="molecule type" value="Genomic_DNA"/>
</dbReference>
<evidence type="ECO:0000313" key="5">
    <source>
        <dbReference type="Proteomes" id="UP000538196"/>
    </source>
</evidence>
<evidence type="ECO:0000313" key="4">
    <source>
        <dbReference type="EMBL" id="MBB2968914.1"/>
    </source>
</evidence>
<dbReference type="RefSeq" id="WP_021764569.1">
    <property type="nucleotide sequence ID" value="NZ_JACHVP010000005.1"/>
</dbReference>
<organism evidence="4 5">
    <name type="scientific">Leifsonia aquatica</name>
    <name type="common">Corynebacterium aquaticum</name>
    <dbReference type="NCBI Taxonomy" id="144185"/>
    <lineage>
        <taxon>Bacteria</taxon>
        <taxon>Bacillati</taxon>
        <taxon>Actinomycetota</taxon>
        <taxon>Actinomycetes</taxon>
        <taxon>Micrococcales</taxon>
        <taxon>Microbacteriaceae</taxon>
        <taxon>Leifsonia</taxon>
    </lineage>
</organism>
<feature type="DNA-binding region" description="H-T-H motif" evidence="2">
    <location>
        <begin position="31"/>
        <end position="50"/>
    </location>
</feature>
<dbReference type="Pfam" id="PF00440">
    <property type="entry name" value="TetR_N"/>
    <property type="match status" value="1"/>
</dbReference>
<dbReference type="GO" id="GO:0003700">
    <property type="term" value="F:DNA-binding transcription factor activity"/>
    <property type="evidence" value="ECO:0007669"/>
    <property type="project" value="TreeGrafter"/>
</dbReference>
<evidence type="ECO:0000256" key="1">
    <source>
        <dbReference type="ARBA" id="ARBA00023125"/>
    </source>
</evidence>
<name>A0A7W4UZ58_LEIAQ</name>
<dbReference type="PANTHER" id="PTHR30055:SF235">
    <property type="entry name" value="TRANSCRIPTIONAL REGULATORY PROTEIN"/>
    <property type="match status" value="1"/>
</dbReference>
<feature type="domain" description="HTH tetR-type" evidence="3">
    <location>
        <begin position="8"/>
        <end position="68"/>
    </location>
</feature>
<dbReference type="InterPro" id="IPR009057">
    <property type="entry name" value="Homeodomain-like_sf"/>
</dbReference>
<evidence type="ECO:0000259" key="3">
    <source>
        <dbReference type="PROSITE" id="PS50977"/>
    </source>
</evidence>
<sequence>MGRPSVKAERREQILAATARCVARVGLAGLTLEKVSAESGMSRGHIRHYVGNREDLVLALVQWEIGKDDELAGAENEPDSVPTMLDYLYGAPFSAPTDDNSVILELLNAARTNDDIRGAMLDGYTALRREIHAVLVANYPDADTDELWKRAYALLALAIGNAAMSDLDPATNFDAIVRQNGERLLEH</sequence>